<dbReference type="RefSeq" id="WP_011524180.1">
    <property type="nucleotide sequence ID" value="NC_008009.1"/>
</dbReference>
<reference evidence="1 2" key="1">
    <citation type="journal article" date="2009" name="Appl. Environ. Microbiol.">
        <title>Three genomes from the phylum Acidobacteria provide insight into the lifestyles of these microorganisms in soils.</title>
        <authorList>
            <person name="Ward N.L."/>
            <person name="Challacombe J.F."/>
            <person name="Janssen P.H."/>
            <person name="Henrissat B."/>
            <person name="Coutinho P.M."/>
            <person name="Wu M."/>
            <person name="Xie G."/>
            <person name="Haft D.H."/>
            <person name="Sait M."/>
            <person name="Badger J."/>
            <person name="Barabote R.D."/>
            <person name="Bradley B."/>
            <person name="Brettin T.S."/>
            <person name="Brinkac L.M."/>
            <person name="Bruce D."/>
            <person name="Creasy T."/>
            <person name="Daugherty S.C."/>
            <person name="Davidsen T.M."/>
            <person name="DeBoy R.T."/>
            <person name="Detter J.C."/>
            <person name="Dodson R.J."/>
            <person name="Durkin A.S."/>
            <person name="Ganapathy A."/>
            <person name="Gwinn-Giglio M."/>
            <person name="Han C.S."/>
            <person name="Khouri H."/>
            <person name="Kiss H."/>
            <person name="Kothari S.P."/>
            <person name="Madupu R."/>
            <person name="Nelson K.E."/>
            <person name="Nelson W.C."/>
            <person name="Paulsen I."/>
            <person name="Penn K."/>
            <person name="Ren Q."/>
            <person name="Rosovitz M.J."/>
            <person name="Selengut J.D."/>
            <person name="Shrivastava S."/>
            <person name="Sullivan S.A."/>
            <person name="Tapia R."/>
            <person name="Thompson L.S."/>
            <person name="Watkins K.L."/>
            <person name="Yang Q."/>
            <person name="Yu C."/>
            <person name="Zafar N."/>
            <person name="Zhou L."/>
            <person name="Kuske C.R."/>
        </authorList>
    </citation>
    <scope>NUCLEOTIDE SEQUENCE [LARGE SCALE GENOMIC DNA]</scope>
    <source>
        <strain evidence="1 2">Ellin345</strain>
    </source>
</reference>
<dbReference type="Proteomes" id="UP000002432">
    <property type="component" value="Chromosome"/>
</dbReference>
<evidence type="ECO:0000313" key="2">
    <source>
        <dbReference type="Proteomes" id="UP000002432"/>
    </source>
</evidence>
<accession>Q1IL69</accession>
<name>Q1IL69_KORVE</name>
<dbReference type="HOGENOM" id="CLU_2898358_0_0_0"/>
<organism evidence="1 2">
    <name type="scientific">Koribacter versatilis (strain Ellin345)</name>
    <dbReference type="NCBI Taxonomy" id="204669"/>
    <lineage>
        <taxon>Bacteria</taxon>
        <taxon>Pseudomonadati</taxon>
        <taxon>Acidobacteriota</taxon>
        <taxon>Terriglobia</taxon>
        <taxon>Terriglobales</taxon>
        <taxon>Candidatus Korobacteraceae</taxon>
        <taxon>Candidatus Korobacter</taxon>
    </lineage>
</organism>
<keyword evidence="2" id="KW-1185">Reference proteome</keyword>
<proteinExistence type="predicted"/>
<sequence>MVGTLDAVPHDGTTIDDLMKLVERVEADAATREMLDDYEALSDRYPQFDTIETFRPEESAHA</sequence>
<gene>
    <name evidence="1" type="ordered locus">Acid345_3380</name>
</gene>
<evidence type="ECO:0000313" key="1">
    <source>
        <dbReference type="EMBL" id="ABF42381.1"/>
    </source>
</evidence>
<dbReference type="EnsemblBacteria" id="ABF42381">
    <property type="protein sequence ID" value="ABF42381"/>
    <property type="gene ID" value="Acid345_3380"/>
</dbReference>
<dbReference type="STRING" id="204669.Acid345_3380"/>
<protein>
    <submittedName>
        <fullName evidence="1">Uncharacterized protein</fullName>
    </submittedName>
</protein>
<dbReference type="AlphaFoldDB" id="Q1IL69"/>
<dbReference type="EMBL" id="CP000360">
    <property type="protein sequence ID" value="ABF42381.1"/>
    <property type="molecule type" value="Genomic_DNA"/>
</dbReference>
<dbReference type="KEGG" id="aba:Acid345_3380"/>